<dbReference type="HAMAP" id="MF_00428">
    <property type="entry name" value="NqrD"/>
    <property type="match status" value="1"/>
</dbReference>
<dbReference type="InterPro" id="IPR010967">
    <property type="entry name" value="NqrE"/>
</dbReference>
<feature type="transmembrane region" description="Helical" evidence="17">
    <location>
        <begin position="380"/>
        <end position="405"/>
    </location>
</feature>
<keyword evidence="16" id="KW-0739">Sodium transport</keyword>
<feature type="transmembrane region" description="Helical" evidence="17">
    <location>
        <begin position="342"/>
        <end position="360"/>
    </location>
</feature>
<dbReference type="HAMAP" id="MF_00426">
    <property type="entry name" value="NqrB"/>
    <property type="match status" value="1"/>
</dbReference>
<keyword evidence="2" id="KW-0813">Transport</keyword>
<dbReference type="NCBIfam" id="NF003756">
    <property type="entry name" value="PRK05349.1"/>
    <property type="match status" value="1"/>
</dbReference>
<dbReference type="SMART" id="SM00900">
    <property type="entry name" value="FMN_bind"/>
    <property type="match status" value="1"/>
</dbReference>
<sequence>MLNRVEPMFTHGKLKTLYPVYEAIDTFLFTPGESTKAGSHIRDSIDLKRMMSLVLVSLLPCIFMALYNTGRQANLAIASSPDIGPLQSWRTDLLSNIDFAYNPSNPLDNLLLGALYFLPVYLVTVAVGGAWEFLFAVVRKHEINEGFLVTSILFPLTLPPTIPLWQVGAGITFGVVIGKEVFGGTGKNIWNPALTGRAFLYFAYPAYMTGNTIWTAADGFSGATPLGLLADAEVTQNVSVVGVTWMQAFLGTMQGSMGETSTLACLFGAVILIGTGIGSWRIMSAVVTGAIATSLVFWLVPHSGGPLLHLPPWWHLVIGGFAFGTVFMATDPVSAAMTHTGQWLYGILVGVVTILIRVINPAYPEGIMLAILFAMQRDSVLGTILVATALCVVCSVLVSSAAVGLRSQQIENKQLFRQKNILLAAGLLQDGESASTARINELFENIETEVINLDTGEPTDAVNVETYDQEEAARNPELSVPTEGLDGFQRREKYSRVYLLKQDGKIQKIILPVYGKGLWSTLYGYLALESDKNTIAGLTFYEHGETPGLGGEVDNPVWKAKWVGKKVRNPEDQIVIEVLKGKVDPSSDDAKYEVDGLSGATITSRGVWQVFGAIVMTKESASETLFGPIFNNNPIALQVLGICSALAVTTKLSTSITMCIAVISVLALSNAAVSLIRTFIPTNIRIIVQMTIIATLVICVDEILKAYAYEISTTMSVFVGLIITNCIVMGRAEAFAMKNPPGISMLDGIGNGLGYSFILIVVGFFRELFGSGELLGYKVLPVYQAATATSEASGWFVPNGLMLLPPSAFFIIAMSIWAIRTWKPEQVENLALAYFLGMCTFLAVSKDVKTASGLGIAVIVVMGITIPANNLIYQYLLKGGPQSVLRFINPSYTQYDLTFLGLISYIGVIAAMVQILEMLLDRFFPPLYNALGIFLPLITVNCAILGGSLFMVERDYDFLQSVNYGFSAGVGWALAIMALAGIREKMKYSDVPVGLRGLGITFMVVGLMAMAFMSFGGM</sequence>
<dbReference type="OrthoDB" id="434962at2759"/>
<evidence type="ECO:0000313" key="19">
    <source>
        <dbReference type="EMBL" id="CAI3972164.1"/>
    </source>
</evidence>
<dbReference type="NCBIfam" id="NF003749">
    <property type="entry name" value="PRK05346.1-5"/>
    <property type="match status" value="1"/>
</dbReference>
<evidence type="ECO:0000256" key="8">
    <source>
        <dbReference type="ARBA" id="ARBA00022692"/>
    </source>
</evidence>
<feature type="transmembrane region" description="Helical" evidence="17">
    <location>
        <begin position="312"/>
        <end position="330"/>
    </location>
</feature>
<gene>
    <name evidence="19" type="ORF">C1SCF055_LOCUS754</name>
</gene>
<evidence type="ECO:0000256" key="12">
    <source>
        <dbReference type="ARBA" id="ARBA00023053"/>
    </source>
</evidence>
<evidence type="ECO:0000313" key="21">
    <source>
        <dbReference type="EMBL" id="CAL4759476.1"/>
    </source>
</evidence>
<dbReference type="GO" id="GO:0022904">
    <property type="term" value="P:respiratory electron transport chain"/>
    <property type="evidence" value="ECO:0007669"/>
    <property type="project" value="InterPro"/>
</dbReference>
<dbReference type="NCBIfam" id="TIGR01937">
    <property type="entry name" value="nqrB"/>
    <property type="match status" value="1"/>
</dbReference>
<evidence type="ECO:0000256" key="9">
    <source>
        <dbReference type="ARBA" id="ARBA00022967"/>
    </source>
</evidence>
<reference evidence="19" key="1">
    <citation type="submission" date="2022-10" db="EMBL/GenBank/DDBJ databases">
        <authorList>
            <person name="Chen Y."/>
            <person name="Dougan E. K."/>
            <person name="Chan C."/>
            <person name="Rhodes N."/>
            <person name="Thang M."/>
        </authorList>
    </citation>
    <scope>NUCLEOTIDE SEQUENCE</scope>
</reference>
<dbReference type="Pfam" id="PF04205">
    <property type="entry name" value="FMN_bind"/>
    <property type="match status" value="1"/>
</dbReference>
<feature type="domain" description="FMN-binding" evidence="18">
    <location>
        <begin position="517"/>
        <end position="618"/>
    </location>
</feature>
<keyword evidence="5" id="KW-0597">Phosphoprotein</keyword>
<feature type="transmembrane region" description="Helical" evidence="17">
    <location>
        <begin position="711"/>
        <end position="732"/>
    </location>
</feature>
<evidence type="ECO:0000256" key="3">
    <source>
        <dbReference type="ARBA" id="ARBA00022475"/>
    </source>
</evidence>
<dbReference type="GO" id="GO:0012505">
    <property type="term" value="C:endomembrane system"/>
    <property type="evidence" value="ECO:0007669"/>
    <property type="project" value="UniProtKB-SubCell"/>
</dbReference>
<dbReference type="InterPro" id="IPR011292">
    <property type="entry name" value="NqrD"/>
</dbReference>
<dbReference type="Pfam" id="PF03116">
    <property type="entry name" value="NQR2_RnfD_RnfE"/>
    <property type="match status" value="1"/>
</dbReference>
<evidence type="ECO:0000256" key="4">
    <source>
        <dbReference type="ARBA" id="ARBA00022519"/>
    </source>
</evidence>
<evidence type="ECO:0000256" key="10">
    <source>
        <dbReference type="ARBA" id="ARBA00022989"/>
    </source>
</evidence>
<dbReference type="PANTHER" id="PTHR30578">
    <property type="entry name" value="ELECTRON TRANSPORT COMPLEX PROTEIN RNFD"/>
    <property type="match status" value="1"/>
</dbReference>
<dbReference type="InterPro" id="IPR010204">
    <property type="entry name" value="NqrC"/>
</dbReference>
<keyword evidence="8 17" id="KW-0812">Transmembrane</keyword>
<dbReference type="GO" id="GO:0016655">
    <property type="term" value="F:oxidoreductase activity, acting on NAD(P)H, quinone or similar compound as acceptor"/>
    <property type="evidence" value="ECO:0007669"/>
    <property type="project" value="InterPro"/>
</dbReference>
<keyword evidence="15 17" id="KW-0472">Membrane</keyword>
<evidence type="ECO:0000256" key="5">
    <source>
        <dbReference type="ARBA" id="ARBA00022553"/>
    </source>
</evidence>
<evidence type="ECO:0000256" key="2">
    <source>
        <dbReference type="ARBA" id="ARBA00022448"/>
    </source>
</evidence>
<evidence type="ECO:0000313" key="22">
    <source>
        <dbReference type="Proteomes" id="UP001152797"/>
    </source>
</evidence>
<dbReference type="InterPro" id="IPR010966">
    <property type="entry name" value="NqrB"/>
</dbReference>
<comment type="caution">
    <text evidence="19">The sequence shown here is derived from an EMBL/GenBank/DDBJ whole genome shotgun (WGS) entry which is preliminary data.</text>
</comment>
<dbReference type="EMBL" id="CAMXCT020000001">
    <property type="protein sequence ID" value="CAL1125539.1"/>
    <property type="molecule type" value="Genomic_DNA"/>
</dbReference>
<dbReference type="Pfam" id="PF02508">
    <property type="entry name" value="Rnf-Nqr"/>
    <property type="match status" value="2"/>
</dbReference>
<proteinExistence type="inferred from homology"/>
<keyword evidence="4" id="KW-0997">Cell inner membrane</keyword>
<keyword evidence="14" id="KW-0830">Ubiquinone</keyword>
<dbReference type="EMBL" id="CAMXCT030000001">
    <property type="protein sequence ID" value="CAL4759476.1"/>
    <property type="molecule type" value="Genomic_DNA"/>
</dbReference>
<accession>A0A9P1BF55</accession>
<reference evidence="20" key="2">
    <citation type="submission" date="2024-04" db="EMBL/GenBank/DDBJ databases">
        <authorList>
            <person name="Chen Y."/>
            <person name="Shah S."/>
            <person name="Dougan E. K."/>
            <person name="Thang M."/>
            <person name="Chan C."/>
        </authorList>
    </citation>
    <scope>NUCLEOTIDE SEQUENCE [LARGE SCALE GENOMIC DNA]</scope>
</reference>
<feature type="transmembrane region" description="Helical" evidence="17">
    <location>
        <begin position="114"/>
        <end position="138"/>
    </location>
</feature>
<evidence type="ECO:0000313" key="20">
    <source>
        <dbReference type="EMBL" id="CAL1125539.1"/>
    </source>
</evidence>
<keyword evidence="3" id="KW-1003">Cell membrane</keyword>
<dbReference type="NCBIfam" id="TIGR01938">
    <property type="entry name" value="nqrC"/>
    <property type="match status" value="1"/>
</dbReference>
<feature type="transmembrane region" description="Helical" evidence="17">
    <location>
        <begin position="656"/>
        <end position="680"/>
    </location>
</feature>
<dbReference type="EMBL" id="CAMXCT010000001">
    <property type="protein sequence ID" value="CAI3972164.1"/>
    <property type="molecule type" value="Genomic_DNA"/>
</dbReference>
<evidence type="ECO:0000256" key="6">
    <source>
        <dbReference type="ARBA" id="ARBA00022630"/>
    </source>
</evidence>
<name>A0A9P1BF55_9DINO</name>
<evidence type="ECO:0000256" key="16">
    <source>
        <dbReference type="ARBA" id="ARBA00023201"/>
    </source>
</evidence>
<dbReference type="HAMAP" id="MF_00427">
    <property type="entry name" value="NqrC"/>
    <property type="match status" value="1"/>
</dbReference>
<protein>
    <submittedName>
        <fullName evidence="21">Na(+)-translocating NADH-quinone reductase subunit B (Na(+)-NQR subunit B) (Na(+)-translocating NQR subunit B) (NQR complex subunit B) (NQR-1 subunit B)</fullName>
    </submittedName>
</protein>
<feature type="transmembrane region" description="Helical" evidence="17">
    <location>
        <begin position="752"/>
        <end position="769"/>
    </location>
</feature>
<feature type="transmembrane region" description="Helical" evidence="17">
    <location>
        <begin position="282"/>
        <end position="300"/>
    </location>
</feature>
<dbReference type="GO" id="GO:0006814">
    <property type="term" value="P:sodium ion transport"/>
    <property type="evidence" value="ECO:0007669"/>
    <property type="project" value="UniProtKB-KW"/>
</dbReference>
<feature type="transmembrane region" description="Helical" evidence="17">
    <location>
        <begin position="801"/>
        <end position="820"/>
    </location>
</feature>
<dbReference type="AlphaFoldDB" id="A0A9P1BF55"/>
<feature type="transmembrane region" description="Helical" evidence="17">
    <location>
        <begin position="856"/>
        <end position="877"/>
    </location>
</feature>
<evidence type="ECO:0000256" key="13">
    <source>
        <dbReference type="ARBA" id="ARBA00023065"/>
    </source>
</evidence>
<dbReference type="GO" id="GO:0005886">
    <property type="term" value="C:plasma membrane"/>
    <property type="evidence" value="ECO:0007669"/>
    <property type="project" value="TreeGrafter"/>
</dbReference>
<keyword evidence="9" id="KW-1278">Translocase</keyword>
<keyword evidence="6" id="KW-0285">Flavoprotein</keyword>
<evidence type="ECO:0000256" key="15">
    <source>
        <dbReference type="ARBA" id="ARBA00023136"/>
    </source>
</evidence>
<dbReference type="NCBIfam" id="TIGR01940">
    <property type="entry name" value="nqrE"/>
    <property type="match status" value="1"/>
</dbReference>
<feature type="transmembrane region" description="Helical" evidence="17">
    <location>
        <begin position="897"/>
        <end position="916"/>
    </location>
</feature>
<evidence type="ECO:0000259" key="18">
    <source>
        <dbReference type="SMART" id="SM00900"/>
    </source>
</evidence>
<dbReference type="NCBIfam" id="TIGR01939">
    <property type="entry name" value="nqrD"/>
    <property type="match status" value="1"/>
</dbReference>
<dbReference type="InterPro" id="IPR004338">
    <property type="entry name" value="NqrB/RnfD"/>
</dbReference>
<keyword evidence="12" id="KW-0915">Sodium</keyword>
<keyword evidence="10 17" id="KW-1133">Transmembrane helix</keyword>
<evidence type="ECO:0000256" key="11">
    <source>
        <dbReference type="ARBA" id="ARBA00023027"/>
    </source>
</evidence>
<feature type="transmembrane region" description="Helical" evidence="17">
    <location>
        <begin position="964"/>
        <end position="982"/>
    </location>
</feature>
<evidence type="ECO:0000256" key="14">
    <source>
        <dbReference type="ARBA" id="ARBA00023075"/>
    </source>
</evidence>
<dbReference type="GO" id="GO:0055085">
    <property type="term" value="P:transmembrane transport"/>
    <property type="evidence" value="ECO:0007669"/>
    <property type="project" value="InterPro"/>
</dbReference>
<feature type="transmembrane region" description="Helical" evidence="17">
    <location>
        <begin position="928"/>
        <end position="952"/>
    </location>
</feature>
<comment type="subcellular location">
    <subcellularLocation>
        <location evidence="1">Endomembrane system</location>
        <topology evidence="1">Multi-pass membrane protein</topology>
    </subcellularLocation>
</comment>
<dbReference type="GO" id="GO:0010181">
    <property type="term" value="F:FMN binding"/>
    <property type="evidence" value="ECO:0007669"/>
    <property type="project" value="InterPro"/>
</dbReference>
<dbReference type="NCBIfam" id="NF006777">
    <property type="entry name" value="PRK09292.1"/>
    <property type="match status" value="1"/>
</dbReference>
<feature type="transmembrane region" description="Helical" evidence="17">
    <location>
        <begin position="826"/>
        <end position="844"/>
    </location>
</feature>
<evidence type="ECO:0000256" key="17">
    <source>
        <dbReference type="SAM" id="Phobius"/>
    </source>
</evidence>
<dbReference type="InterPro" id="IPR003667">
    <property type="entry name" value="NqrDE/RnfAE"/>
</dbReference>
<keyword evidence="13" id="KW-0406">Ion transport</keyword>
<feature type="transmembrane region" description="Helical" evidence="17">
    <location>
        <begin position="50"/>
        <end position="67"/>
    </location>
</feature>
<evidence type="ECO:0000256" key="1">
    <source>
        <dbReference type="ARBA" id="ARBA00004127"/>
    </source>
</evidence>
<dbReference type="PANTHER" id="PTHR30578:SF1">
    <property type="entry name" value="NA(+)-TRANSLOCATING NADH-QUINONE REDUCTASE SUBUNIT B"/>
    <property type="match status" value="1"/>
</dbReference>
<evidence type="ECO:0000256" key="7">
    <source>
        <dbReference type="ARBA" id="ARBA00022643"/>
    </source>
</evidence>
<keyword evidence="22" id="KW-1185">Reference proteome</keyword>
<dbReference type="InterPro" id="IPR007329">
    <property type="entry name" value="FMN-bd"/>
</dbReference>
<keyword evidence="11" id="KW-0520">NAD</keyword>
<keyword evidence="7" id="KW-0288">FMN</keyword>
<organism evidence="19">
    <name type="scientific">Cladocopium goreaui</name>
    <dbReference type="NCBI Taxonomy" id="2562237"/>
    <lineage>
        <taxon>Eukaryota</taxon>
        <taxon>Sar</taxon>
        <taxon>Alveolata</taxon>
        <taxon>Dinophyceae</taxon>
        <taxon>Suessiales</taxon>
        <taxon>Symbiodiniaceae</taxon>
        <taxon>Cladocopium</taxon>
    </lineage>
</organism>
<dbReference type="Proteomes" id="UP001152797">
    <property type="component" value="Unassembled WGS sequence"/>
</dbReference>
<feature type="transmembrane region" description="Helical" evidence="17">
    <location>
        <begin position="994"/>
        <end position="1015"/>
    </location>
</feature>